<feature type="domain" description="HAT C-terminal dimerisation" evidence="6">
    <location>
        <begin position="84"/>
        <end position="161"/>
    </location>
</feature>
<evidence type="ECO:0000256" key="4">
    <source>
        <dbReference type="ARBA" id="ARBA00022833"/>
    </source>
</evidence>
<dbReference type="InterPro" id="IPR012337">
    <property type="entry name" value="RNaseH-like_sf"/>
</dbReference>
<dbReference type="OrthoDB" id="2409584at2759"/>
<evidence type="ECO:0000256" key="1">
    <source>
        <dbReference type="ARBA" id="ARBA00004123"/>
    </source>
</evidence>
<evidence type="ECO:0000259" key="6">
    <source>
        <dbReference type="Pfam" id="PF05699"/>
    </source>
</evidence>
<sequence>MKPIRLALFFDLQTKDMQIFSEDERHSTISEACIEYLELATNYYESNNLSDAAPSDINSEDIFSSPMAQEHSSQNDNNIANHEFNSYLLLPRVQGETDILQWWASRKADYPILAKLARKCLSILAMLVTSEHLFLSAGLTITEKRIHLNSQFVESVLLLKAALKLWPMSHIFG</sequence>
<keyword evidence="5" id="KW-0539">Nucleus</keyword>
<dbReference type="GO" id="GO:0005634">
    <property type="term" value="C:nucleus"/>
    <property type="evidence" value="ECO:0007669"/>
    <property type="project" value="UniProtKB-SubCell"/>
</dbReference>
<dbReference type="InterPro" id="IPR008906">
    <property type="entry name" value="HATC_C_dom"/>
</dbReference>
<keyword evidence="8" id="KW-1185">Reference proteome</keyword>
<name>A0A9N9ESX4_9GLOM</name>
<dbReference type="Proteomes" id="UP000789759">
    <property type="component" value="Unassembled WGS sequence"/>
</dbReference>
<keyword evidence="2" id="KW-0479">Metal-binding</keyword>
<dbReference type="EMBL" id="CAJVQA010010043">
    <property type="protein sequence ID" value="CAG8692579.1"/>
    <property type="molecule type" value="Genomic_DNA"/>
</dbReference>
<comment type="caution">
    <text evidence="7">The sequence shown here is derived from an EMBL/GenBank/DDBJ whole genome shotgun (WGS) entry which is preliminary data.</text>
</comment>
<comment type="subcellular location">
    <subcellularLocation>
        <location evidence="1">Nucleus</location>
    </subcellularLocation>
</comment>
<dbReference type="GO" id="GO:0046983">
    <property type="term" value="F:protein dimerization activity"/>
    <property type="evidence" value="ECO:0007669"/>
    <property type="project" value="InterPro"/>
</dbReference>
<evidence type="ECO:0000313" key="8">
    <source>
        <dbReference type="Proteomes" id="UP000789759"/>
    </source>
</evidence>
<keyword evidence="3" id="KW-0863">Zinc-finger</keyword>
<evidence type="ECO:0000256" key="2">
    <source>
        <dbReference type="ARBA" id="ARBA00022723"/>
    </source>
</evidence>
<protein>
    <submittedName>
        <fullName evidence="7">12043_t:CDS:1</fullName>
    </submittedName>
</protein>
<accession>A0A9N9ESX4</accession>
<reference evidence="7" key="1">
    <citation type="submission" date="2021-06" db="EMBL/GenBank/DDBJ databases">
        <authorList>
            <person name="Kallberg Y."/>
            <person name="Tangrot J."/>
            <person name="Rosling A."/>
        </authorList>
    </citation>
    <scope>NUCLEOTIDE SEQUENCE</scope>
    <source>
        <strain evidence="7">FL966</strain>
    </source>
</reference>
<keyword evidence="4" id="KW-0862">Zinc</keyword>
<dbReference type="GO" id="GO:0008270">
    <property type="term" value="F:zinc ion binding"/>
    <property type="evidence" value="ECO:0007669"/>
    <property type="project" value="UniProtKB-KW"/>
</dbReference>
<dbReference type="Pfam" id="PF05699">
    <property type="entry name" value="Dimer_Tnp_hAT"/>
    <property type="match status" value="1"/>
</dbReference>
<evidence type="ECO:0000256" key="3">
    <source>
        <dbReference type="ARBA" id="ARBA00022771"/>
    </source>
</evidence>
<evidence type="ECO:0000313" key="7">
    <source>
        <dbReference type="EMBL" id="CAG8692579.1"/>
    </source>
</evidence>
<dbReference type="PANTHER" id="PTHR46481">
    <property type="entry name" value="ZINC FINGER BED DOMAIN-CONTAINING PROTEIN 4"/>
    <property type="match status" value="1"/>
</dbReference>
<evidence type="ECO:0000256" key="5">
    <source>
        <dbReference type="ARBA" id="ARBA00023242"/>
    </source>
</evidence>
<dbReference type="AlphaFoldDB" id="A0A9N9ESX4"/>
<dbReference type="SUPFAM" id="SSF53098">
    <property type="entry name" value="Ribonuclease H-like"/>
    <property type="match status" value="1"/>
</dbReference>
<gene>
    <name evidence="7" type="ORF">CPELLU_LOCUS11382</name>
</gene>
<proteinExistence type="predicted"/>
<dbReference type="InterPro" id="IPR052035">
    <property type="entry name" value="ZnF_BED_domain_contain"/>
</dbReference>
<dbReference type="PANTHER" id="PTHR46481:SF10">
    <property type="entry name" value="ZINC FINGER BED DOMAIN-CONTAINING PROTEIN 39"/>
    <property type="match status" value="1"/>
</dbReference>
<organism evidence="7 8">
    <name type="scientific">Cetraspora pellucida</name>
    <dbReference type="NCBI Taxonomy" id="1433469"/>
    <lineage>
        <taxon>Eukaryota</taxon>
        <taxon>Fungi</taxon>
        <taxon>Fungi incertae sedis</taxon>
        <taxon>Mucoromycota</taxon>
        <taxon>Glomeromycotina</taxon>
        <taxon>Glomeromycetes</taxon>
        <taxon>Diversisporales</taxon>
        <taxon>Gigasporaceae</taxon>
        <taxon>Cetraspora</taxon>
    </lineage>
</organism>